<name>A0A2A2L3Q9_9BILA</name>
<feature type="transmembrane region" description="Helical" evidence="1">
    <location>
        <begin position="104"/>
        <end position="125"/>
    </location>
</feature>
<dbReference type="AlphaFoldDB" id="A0A2A2L3Q9"/>
<evidence type="ECO:0000313" key="2">
    <source>
        <dbReference type="EMBL" id="PAV80697.1"/>
    </source>
</evidence>
<gene>
    <name evidence="2" type="ORF">WR25_03303</name>
</gene>
<organism evidence="2 3">
    <name type="scientific">Diploscapter pachys</name>
    <dbReference type="NCBI Taxonomy" id="2018661"/>
    <lineage>
        <taxon>Eukaryota</taxon>
        <taxon>Metazoa</taxon>
        <taxon>Ecdysozoa</taxon>
        <taxon>Nematoda</taxon>
        <taxon>Chromadorea</taxon>
        <taxon>Rhabditida</taxon>
        <taxon>Rhabditina</taxon>
        <taxon>Rhabditomorpha</taxon>
        <taxon>Rhabditoidea</taxon>
        <taxon>Rhabditidae</taxon>
        <taxon>Diploscapter</taxon>
    </lineage>
</organism>
<dbReference type="EMBL" id="LIAE01007228">
    <property type="protein sequence ID" value="PAV80697.1"/>
    <property type="molecule type" value="Genomic_DNA"/>
</dbReference>
<reference evidence="2 3" key="1">
    <citation type="journal article" date="2017" name="Curr. Biol.">
        <title>Genome architecture and evolution of a unichromosomal asexual nematode.</title>
        <authorList>
            <person name="Fradin H."/>
            <person name="Zegar C."/>
            <person name="Gutwein M."/>
            <person name="Lucas J."/>
            <person name="Kovtun M."/>
            <person name="Corcoran D."/>
            <person name="Baugh L.R."/>
            <person name="Kiontke K."/>
            <person name="Gunsalus K."/>
            <person name="Fitch D.H."/>
            <person name="Piano F."/>
        </authorList>
    </citation>
    <scope>NUCLEOTIDE SEQUENCE [LARGE SCALE GENOMIC DNA]</scope>
    <source>
        <strain evidence="2">PF1309</strain>
    </source>
</reference>
<evidence type="ECO:0000256" key="1">
    <source>
        <dbReference type="SAM" id="Phobius"/>
    </source>
</evidence>
<keyword evidence="1" id="KW-1133">Transmembrane helix</keyword>
<keyword evidence="3" id="KW-1185">Reference proteome</keyword>
<evidence type="ECO:0000313" key="3">
    <source>
        <dbReference type="Proteomes" id="UP000218231"/>
    </source>
</evidence>
<dbReference type="Proteomes" id="UP000218231">
    <property type="component" value="Unassembled WGS sequence"/>
</dbReference>
<comment type="caution">
    <text evidence="2">The sequence shown here is derived from an EMBL/GenBank/DDBJ whole genome shotgun (WGS) entry which is preliminary data.</text>
</comment>
<proteinExistence type="predicted"/>
<keyword evidence="1" id="KW-0812">Transmembrane</keyword>
<feature type="transmembrane region" description="Helical" evidence="1">
    <location>
        <begin position="35"/>
        <end position="53"/>
    </location>
</feature>
<keyword evidence="1" id="KW-0472">Membrane</keyword>
<sequence length="160" mass="18446">MSVKIISSIEELFLGTLLSLRSGCFFSFYRERMRTQFVLLQMVIIVFFMIGTCMRNPCILLIQLILNILGCIFLILFGIGFFVAGSKLIGWLIDQPDEKGKKEAVAMSTFIMIFLAVCYFIWMICEVLKTNKSTSLEKLLQFQIKKKPYRYSSSGVEFEL</sequence>
<protein>
    <submittedName>
        <fullName evidence="2">Uncharacterized protein</fullName>
    </submittedName>
</protein>
<feature type="transmembrane region" description="Helical" evidence="1">
    <location>
        <begin position="60"/>
        <end position="84"/>
    </location>
</feature>
<accession>A0A2A2L3Q9</accession>